<accession>A0ABP7P5I5</accession>
<protein>
    <submittedName>
        <fullName evidence="2">Uncharacterized protein</fullName>
    </submittedName>
</protein>
<name>A0ABP7P5I5_9BACT</name>
<reference evidence="3" key="1">
    <citation type="journal article" date="2019" name="Int. J. Syst. Evol. Microbiol.">
        <title>The Global Catalogue of Microorganisms (GCM) 10K type strain sequencing project: providing services to taxonomists for standard genome sequencing and annotation.</title>
        <authorList>
            <consortium name="The Broad Institute Genomics Platform"/>
            <consortium name="The Broad Institute Genome Sequencing Center for Infectious Disease"/>
            <person name="Wu L."/>
            <person name="Ma J."/>
        </authorList>
    </citation>
    <scope>NUCLEOTIDE SEQUENCE [LARGE SCALE GENOMIC DNA]</scope>
    <source>
        <strain evidence="3">JCM 17217</strain>
    </source>
</reference>
<evidence type="ECO:0000313" key="2">
    <source>
        <dbReference type="EMBL" id="GAA3959597.1"/>
    </source>
</evidence>
<evidence type="ECO:0000256" key="1">
    <source>
        <dbReference type="SAM" id="Phobius"/>
    </source>
</evidence>
<feature type="transmembrane region" description="Helical" evidence="1">
    <location>
        <begin position="74"/>
        <end position="94"/>
    </location>
</feature>
<sequence>MATLGWYLKLAGLAGADSCIVLGTGLVVAFCALALQQLVRRLNLPVLAPLALFGLGLALLTVETLAQPLSWTASLTLRLLGELLAASGTGWLLLRLNRVWDQKVAALRRLRRTR</sequence>
<keyword evidence="1" id="KW-1133">Transmembrane helix</keyword>
<keyword evidence="1" id="KW-0812">Transmembrane</keyword>
<dbReference type="Proteomes" id="UP001501556">
    <property type="component" value="Unassembled WGS sequence"/>
</dbReference>
<keyword evidence="3" id="KW-1185">Reference proteome</keyword>
<feature type="transmembrane region" description="Helical" evidence="1">
    <location>
        <begin position="42"/>
        <end position="62"/>
    </location>
</feature>
<keyword evidence="1" id="KW-0472">Membrane</keyword>
<evidence type="ECO:0000313" key="3">
    <source>
        <dbReference type="Proteomes" id="UP001501556"/>
    </source>
</evidence>
<feature type="transmembrane region" description="Helical" evidence="1">
    <location>
        <begin position="6"/>
        <end position="35"/>
    </location>
</feature>
<proteinExistence type="predicted"/>
<dbReference type="EMBL" id="BAABDI010000001">
    <property type="protein sequence ID" value="GAA3959597.1"/>
    <property type="molecule type" value="Genomic_DNA"/>
</dbReference>
<organism evidence="2 3">
    <name type="scientific">Hymenobacter antarcticus</name>
    <dbReference type="NCBI Taxonomy" id="486270"/>
    <lineage>
        <taxon>Bacteria</taxon>
        <taxon>Pseudomonadati</taxon>
        <taxon>Bacteroidota</taxon>
        <taxon>Cytophagia</taxon>
        <taxon>Cytophagales</taxon>
        <taxon>Hymenobacteraceae</taxon>
        <taxon>Hymenobacter</taxon>
    </lineage>
</organism>
<comment type="caution">
    <text evidence="2">The sequence shown here is derived from an EMBL/GenBank/DDBJ whole genome shotgun (WGS) entry which is preliminary data.</text>
</comment>
<gene>
    <name evidence="2" type="ORF">GCM10022407_03390</name>
</gene>